<keyword evidence="2" id="KW-1185">Reference proteome</keyword>
<dbReference type="RefSeq" id="WP_358214205.1">
    <property type="nucleotide sequence ID" value="NZ_JBHSFS010000002.1"/>
</dbReference>
<evidence type="ECO:0008006" key="3">
    <source>
        <dbReference type="Google" id="ProtNLM"/>
    </source>
</evidence>
<accession>A0ABV9BET9</accession>
<sequence>MPFPYPFGETIVIVRNGPSPGRDSYGQPIPGPETETTVHGCVVSPRPENIRIGSPPQQGRDSVITGWTVYAPPGTDIRTTDRLRIRGSLWEVTGETADWGHSPFTGTQGPVEVTADRITG</sequence>
<organism evidence="1 2">
    <name type="scientific">Streptomyces ehimensis</name>
    <dbReference type="NCBI Taxonomy" id="68195"/>
    <lineage>
        <taxon>Bacteria</taxon>
        <taxon>Bacillati</taxon>
        <taxon>Actinomycetota</taxon>
        <taxon>Actinomycetes</taxon>
        <taxon>Kitasatosporales</taxon>
        <taxon>Streptomycetaceae</taxon>
        <taxon>Streptomyces</taxon>
    </lineage>
</organism>
<evidence type="ECO:0000313" key="1">
    <source>
        <dbReference type="EMBL" id="MFC4512537.1"/>
    </source>
</evidence>
<evidence type="ECO:0000313" key="2">
    <source>
        <dbReference type="Proteomes" id="UP001595990"/>
    </source>
</evidence>
<gene>
    <name evidence="1" type="ORF">ACFPEN_06275</name>
</gene>
<protein>
    <recommendedName>
        <fullName evidence="3">Head-to-tail stopper</fullName>
    </recommendedName>
</protein>
<name>A0ABV9BET9_9ACTN</name>
<proteinExistence type="predicted"/>
<comment type="caution">
    <text evidence="1">The sequence shown here is derived from an EMBL/GenBank/DDBJ whole genome shotgun (WGS) entry which is preliminary data.</text>
</comment>
<dbReference type="Proteomes" id="UP001595990">
    <property type="component" value="Unassembled WGS sequence"/>
</dbReference>
<dbReference type="EMBL" id="JBHSFS010000002">
    <property type="protein sequence ID" value="MFC4512537.1"/>
    <property type="molecule type" value="Genomic_DNA"/>
</dbReference>
<reference evidence="2" key="1">
    <citation type="journal article" date="2019" name="Int. J. Syst. Evol. Microbiol.">
        <title>The Global Catalogue of Microorganisms (GCM) 10K type strain sequencing project: providing services to taxonomists for standard genome sequencing and annotation.</title>
        <authorList>
            <consortium name="The Broad Institute Genomics Platform"/>
            <consortium name="The Broad Institute Genome Sequencing Center for Infectious Disease"/>
            <person name="Wu L."/>
            <person name="Ma J."/>
        </authorList>
    </citation>
    <scope>NUCLEOTIDE SEQUENCE [LARGE SCALE GENOMIC DNA]</scope>
    <source>
        <strain evidence="2">CECT 8064</strain>
    </source>
</reference>